<evidence type="ECO:0000259" key="11">
    <source>
        <dbReference type="Pfam" id="PF03070"/>
    </source>
</evidence>
<evidence type="ECO:0000256" key="8">
    <source>
        <dbReference type="ARBA" id="ARBA00045954"/>
    </source>
</evidence>
<dbReference type="Pfam" id="PF03070">
    <property type="entry name" value="TENA_THI-4"/>
    <property type="match status" value="1"/>
</dbReference>
<keyword evidence="13" id="KW-1185">Reference proteome</keyword>
<protein>
    <recommendedName>
        <fullName evidence="6 10">Aminopyrimidine aminohydrolase</fullName>
        <ecNumber evidence="5 10">3.5.99.2</ecNumber>
    </recommendedName>
</protein>
<name>A0ABM7FNY8_9STAP</name>
<evidence type="ECO:0000256" key="9">
    <source>
        <dbReference type="ARBA" id="ARBA00048337"/>
    </source>
</evidence>
<dbReference type="EC" id="3.5.99.2" evidence="5 10"/>
<evidence type="ECO:0000256" key="5">
    <source>
        <dbReference type="ARBA" id="ARBA00012684"/>
    </source>
</evidence>
<evidence type="ECO:0000256" key="1">
    <source>
        <dbReference type="ARBA" id="ARBA00001881"/>
    </source>
</evidence>
<comment type="catalytic activity">
    <reaction evidence="1 10">
        <text>4-amino-5-aminomethyl-2-methylpyrimidine + H2O = 4-amino-5-hydroxymethyl-2-methylpyrimidine + NH4(+)</text>
        <dbReference type="Rhea" id="RHEA:31799"/>
        <dbReference type="ChEBI" id="CHEBI:15377"/>
        <dbReference type="ChEBI" id="CHEBI:16892"/>
        <dbReference type="ChEBI" id="CHEBI:28938"/>
        <dbReference type="ChEBI" id="CHEBI:63416"/>
        <dbReference type="EC" id="3.5.99.2"/>
    </reaction>
</comment>
<evidence type="ECO:0000256" key="2">
    <source>
        <dbReference type="ARBA" id="ARBA00004948"/>
    </source>
</evidence>
<dbReference type="GeneID" id="58050634"/>
<evidence type="ECO:0000313" key="12">
    <source>
        <dbReference type="EMBL" id="BBD91971.1"/>
    </source>
</evidence>
<dbReference type="Proteomes" id="UP000274772">
    <property type="component" value="Chromosome"/>
</dbReference>
<dbReference type="InterPro" id="IPR027574">
    <property type="entry name" value="Thiaminase_II"/>
</dbReference>
<comment type="catalytic activity">
    <reaction evidence="9 10">
        <text>thiamine + H2O = 5-(2-hydroxyethyl)-4-methylthiazole + 4-amino-5-hydroxymethyl-2-methylpyrimidine + H(+)</text>
        <dbReference type="Rhea" id="RHEA:17509"/>
        <dbReference type="ChEBI" id="CHEBI:15377"/>
        <dbReference type="ChEBI" id="CHEBI:15378"/>
        <dbReference type="ChEBI" id="CHEBI:16892"/>
        <dbReference type="ChEBI" id="CHEBI:17957"/>
        <dbReference type="ChEBI" id="CHEBI:18385"/>
        <dbReference type="EC" id="3.5.99.2"/>
    </reaction>
</comment>
<sequence length="229" mass="26712">MTFSKELREAAQPIIEDIYNDGFIQDLLAGTLSKQAVRQYLRADASYLKEFSNLYALLVPKVPTMEDVKFLVEQIEFMLEGEVEAHEVLADYINEPYNEIVKEKVWPPSGDHYIKHMYYNAYAHENAAYTIAAMAPCPYVYAVVAKRAIKDPALNRDSITAKWFDFYSTEMDPLVEVFDQLMDRLTEECTKAQKEEIKENFLQSTIHERNFFNMAYIDEKWNFGGEKHE</sequence>
<evidence type="ECO:0000256" key="3">
    <source>
        <dbReference type="ARBA" id="ARBA00010264"/>
    </source>
</evidence>
<dbReference type="CDD" id="cd19360">
    <property type="entry name" value="TenA_C_SaTenA-like"/>
    <property type="match status" value="1"/>
</dbReference>
<keyword evidence="10" id="KW-0378">Hydrolase</keyword>
<feature type="domain" description="Thiaminase-2/PQQC" evidence="11">
    <location>
        <begin position="10"/>
        <end position="216"/>
    </location>
</feature>
<dbReference type="SUPFAM" id="SSF48613">
    <property type="entry name" value="Heme oxygenase-like"/>
    <property type="match status" value="1"/>
</dbReference>
<dbReference type="InterPro" id="IPR050967">
    <property type="entry name" value="Thiamine_Salvage_TenA"/>
</dbReference>
<evidence type="ECO:0000256" key="7">
    <source>
        <dbReference type="ARBA" id="ARBA00022977"/>
    </source>
</evidence>
<dbReference type="InterPro" id="IPR016084">
    <property type="entry name" value="Haem_Oase-like_multi-hlx"/>
</dbReference>
<gene>
    <name evidence="12" type="ORF">JMUB590_0870</name>
</gene>
<dbReference type="NCBIfam" id="TIGR04306">
    <property type="entry name" value="salvage_TenA"/>
    <property type="match status" value="1"/>
</dbReference>
<evidence type="ECO:0000256" key="10">
    <source>
        <dbReference type="RuleBase" id="RU363093"/>
    </source>
</evidence>
<evidence type="ECO:0000256" key="6">
    <source>
        <dbReference type="ARBA" id="ARBA00013647"/>
    </source>
</evidence>
<evidence type="ECO:0000313" key="13">
    <source>
        <dbReference type="Proteomes" id="UP000274772"/>
    </source>
</evidence>
<dbReference type="InterPro" id="IPR004305">
    <property type="entry name" value="Thiaminase-2/PQQC"/>
</dbReference>
<dbReference type="PANTHER" id="PTHR43198">
    <property type="entry name" value="BIFUNCTIONAL TH2 PROTEIN"/>
    <property type="match status" value="1"/>
</dbReference>
<comment type="similarity">
    <text evidence="3 10">Belongs to the TenA family.</text>
</comment>
<dbReference type="PANTHER" id="PTHR43198:SF2">
    <property type="entry name" value="SI:CH1073-67J19.1-RELATED"/>
    <property type="match status" value="1"/>
</dbReference>
<accession>A0ABM7FNY8</accession>
<organism evidence="12 13">
    <name type="scientific">Staphylococcus caprae</name>
    <dbReference type="NCBI Taxonomy" id="29380"/>
    <lineage>
        <taxon>Bacteria</taxon>
        <taxon>Bacillati</taxon>
        <taxon>Bacillota</taxon>
        <taxon>Bacilli</taxon>
        <taxon>Bacillales</taxon>
        <taxon>Staphylococcaceae</taxon>
        <taxon>Staphylococcus</taxon>
    </lineage>
</organism>
<comment type="function">
    <text evidence="8">Catalyzes an amino-pyrimidine hydrolysis reaction at the C5' of the pyrimidine moiety of thiamine compounds, a reaction that is part of a thiamine salvage pathway. Thus, catalyzes the conversion of 4-amino-5-aminomethyl-2-methylpyrimidine to 4-amino-5-hydroxymethyl-2-methylpyrimidine (HMP). Is also able to catalyze the hydrolytic cleavage of thiamine; however, this thiaminase activity may not be physiologically relevant. Therefore, is probably involved in the regeneration of the thiamine pyrimidine from thiamine degraded products present in the environment, rather than in thiamine degradation.</text>
</comment>
<dbReference type="EMBL" id="AP018586">
    <property type="protein sequence ID" value="BBD91971.1"/>
    <property type="molecule type" value="Genomic_DNA"/>
</dbReference>
<comment type="pathway">
    <text evidence="2 10">Cofactor biosynthesis; thiamine diphosphate biosynthesis.</text>
</comment>
<comment type="subunit">
    <text evidence="4">Homotetramer.</text>
</comment>
<reference evidence="12 13" key="1">
    <citation type="submission" date="2018-05" db="EMBL/GenBank/DDBJ databases">
        <title>Complete genome sequencing of three human clinical isolates of Staphylococcus caprae reveals virulence factors similar to those of S. epidermidis and S. capitis.</title>
        <authorList>
            <person name="Watanabe S."/>
            <person name="Cui L."/>
        </authorList>
    </citation>
    <scope>NUCLEOTIDE SEQUENCE [LARGE SCALE GENOMIC DNA]</scope>
    <source>
        <strain evidence="12 13">JMUB590</strain>
    </source>
</reference>
<dbReference type="RefSeq" id="WP_002445555.1">
    <property type="nucleotide sequence ID" value="NZ_AP018585.1"/>
</dbReference>
<proteinExistence type="inferred from homology"/>
<evidence type="ECO:0000256" key="4">
    <source>
        <dbReference type="ARBA" id="ARBA00011881"/>
    </source>
</evidence>
<dbReference type="Gene3D" id="1.20.910.10">
    <property type="entry name" value="Heme oxygenase-like"/>
    <property type="match status" value="1"/>
</dbReference>
<keyword evidence="7 10" id="KW-0784">Thiamine biosynthesis</keyword>